<organism evidence="2">
    <name type="scientific">freshwater metagenome</name>
    <dbReference type="NCBI Taxonomy" id="449393"/>
    <lineage>
        <taxon>unclassified sequences</taxon>
        <taxon>metagenomes</taxon>
        <taxon>ecological metagenomes</taxon>
    </lineage>
</organism>
<evidence type="ECO:0000259" key="1">
    <source>
        <dbReference type="PROSITE" id="PS50164"/>
    </source>
</evidence>
<proteinExistence type="predicted"/>
<protein>
    <submittedName>
        <fullName evidence="2">Unannotated protein</fullName>
    </submittedName>
</protein>
<dbReference type="PROSITE" id="PS50164">
    <property type="entry name" value="GIY_YIG"/>
    <property type="match status" value="1"/>
</dbReference>
<dbReference type="Gene3D" id="3.40.1440.10">
    <property type="entry name" value="GIY-YIG endonuclease"/>
    <property type="match status" value="1"/>
</dbReference>
<dbReference type="SUPFAM" id="SSF82771">
    <property type="entry name" value="GIY-YIG endonuclease"/>
    <property type="match status" value="1"/>
</dbReference>
<feature type="domain" description="GIY-YIG" evidence="1">
    <location>
        <begin position="186"/>
        <end position="281"/>
    </location>
</feature>
<sequence>MTQTPTPTGDLTFGHVLAATGLDLSEVVVIRHTYTADGLVQGGVNPEALLAYTRVQGYGKGNKLGPNPPFLWLNFLTDGGRRSRFLTAYENHGELVNERTAVHRSFDLRPSEVLASLRDRLVVEWSGDAVNWAKKATTAAAFPIVEIADPVSVPFVGFENVLLSFPKLKEMVDDRRFSDWHSALSSVQGVYLIADTSTGHLYVGKADGGERILQRWSAYARDGHGGNKALKELNGLDPAHRQHFQFSILRVFDPTATTAEVDAAESHFKEALLTRKHGLNRN</sequence>
<name>A0A6J7HUU5_9ZZZZ</name>
<evidence type="ECO:0000313" key="2">
    <source>
        <dbReference type="EMBL" id="CAB4922416.1"/>
    </source>
</evidence>
<dbReference type="AlphaFoldDB" id="A0A6J7HUU5"/>
<dbReference type="InterPro" id="IPR000305">
    <property type="entry name" value="GIY-YIG_endonuc"/>
</dbReference>
<accession>A0A6J7HUU5</accession>
<dbReference type="Pfam" id="PF01541">
    <property type="entry name" value="GIY-YIG"/>
    <property type="match status" value="1"/>
</dbReference>
<dbReference type="InterPro" id="IPR035901">
    <property type="entry name" value="GIY-YIG_endonuc_sf"/>
</dbReference>
<dbReference type="EMBL" id="CAFBMW010000004">
    <property type="protein sequence ID" value="CAB4922416.1"/>
    <property type="molecule type" value="Genomic_DNA"/>
</dbReference>
<reference evidence="2" key="1">
    <citation type="submission" date="2020-05" db="EMBL/GenBank/DDBJ databases">
        <authorList>
            <person name="Chiriac C."/>
            <person name="Salcher M."/>
            <person name="Ghai R."/>
            <person name="Kavagutti S V."/>
        </authorList>
    </citation>
    <scope>NUCLEOTIDE SEQUENCE</scope>
</reference>
<dbReference type="CDD" id="cd10446">
    <property type="entry name" value="GIY-YIG_unchar_1"/>
    <property type="match status" value="1"/>
</dbReference>
<gene>
    <name evidence="2" type="ORF">UFOPK3662_00702</name>
</gene>